<dbReference type="CDD" id="cd06558">
    <property type="entry name" value="crotonase-like"/>
    <property type="match status" value="1"/>
</dbReference>
<dbReference type="SUPFAM" id="SSF52096">
    <property type="entry name" value="ClpP/crotonase"/>
    <property type="match status" value="1"/>
</dbReference>
<dbReference type="Proteomes" id="UP000185596">
    <property type="component" value="Unassembled WGS sequence"/>
</dbReference>
<dbReference type="AlphaFoldDB" id="A0A1Q8CDT0"/>
<evidence type="ECO:0000313" key="1">
    <source>
        <dbReference type="EMBL" id="OLF12534.1"/>
    </source>
</evidence>
<comment type="caution">
    <text evidence="1">The sequence shown here is derived from an EMBL/GenBank/DDBJ whole genome shotgun (WGS) entry which is preliminary data.</text>
</comment>
<name>A0A1Q8CDT0_9PSEU</name>
<dbReference type="GO" id="GO:0003824">
    <property type="term" value="F:catalytic activity"/>
    <property type="evidence" value="ECO:0007669"/>
    <property type="project" value="UniProtKB-ARBA"/>
</dbReference>
<dbReference type="EMBL" id="MSIE01000060">
    <property type="protein sequence ID" value="OLF12534.1"/>
    <property type="molecule type" value="Genomic_DNA"/>
</dbReference>
<dbReference type="STRING" id="1912961.BU204_28935"/>
<dbReference type="InterPro" id="IPR029045">
    <property type="entry name" value="ClpP/crotonase-like_dom_sf"/>
</dbReference>
<accession>A0A1Q8CDT0</accession>
<dbReference type="PANTHER" id="PTHR11941:SF54">
    <property type="entry name" value="ENOYL-COA HYDRATASE, MITOCHONDRIAL"/>
    <property type="match status" value="1"/>
</dbReference>
<keyword evidence="2" id="KW-1185">Reference proteome</keyword>
<dbReference type="GO" id="GO:0006635">
    <property type="term" value="P:fatty acid beta-oxidation"/>
    <property type="evidence" value="ECO:0007669"/>
    <property type="project" value="TreeGrafter"/>
</dbReference>
<organism evidence="1 2">
    <name type="scientific">Actinophytocola xanthii</name>
    <dbReference type="NCBI Taxonomy" id="1912961"/>
    <lineage>
        <taxon>Bacteria</taxon>
        <taxon>Bacillati</taxon>
        <taxon>Actinomycetota</taxon>
        <taxon>Actinomycetes</taxon>
        <taxon>Pseudonocardiales</taxon>
        <taxon>Pseudonocardiaceae</taxon>
    </lineage>
</organism>
<reference evidence="1 2" key="1">
    <citation type="submission" date="2016-12" db="EMBL/GenBank/DDBJ databases">
        <title>The draft genome sequence of Actinophytocola sp. 11-183.</title>
        <authorList>
            <person name="Wang W."/>
            <person name="Yuan L."/>
        </authorList>
    </citation>
    <scope>NUCLEOTIDE SEQUENCE [LARGE SCALE GENOMIC DNA]</scope>
    <source>
        <strain evidence="1 2">11-183</strain>
    </source>
</reference>
<dbReference type="PANTHER" id="PTHR11941">
    <property type="entry name" value="ENOYL-COA HYDRATASE-RELATED"/>
    <property type="match status" value="1"/>
</dbReference>
<dbReference type="Gene3D" id="3.90.226.10">
    <property type="entry name" value="2-enoyl-CoA Hydratase, Chain A, domain 1"/>
    <property type="match status" value="1"/>
</dbReference>
<gene>
    <name evidence="1" type="ORF">BU204_28935</name>
</gene>
<protein>
    <submittedName>
        <fullName evidence="1">Enoyl-CoA hydratase</fullName>
    </submittedName>
</protein>
<dbReference type="Pfam" id="PF00378">
    <property type="entry name" value="ECH_1"/>
    <property type="match status" value="1"/>
</dbReference>
<evidence type="ECO:0000313" key="2">
    <source>
        <dbReference type="Proteomes" id="UP000185596"/>
    </source>
</evidence>
<proteinExistence type="predicted"/>
<dbReference type="NCBIfam" id="NF004796">
    <property type="entry name" value="PRK06144.1"/>
    <property type="match status" value="1"/>
</dbReference>
<sequence length="255" mass="27464">MSVEVSVEGAVATATVNRPSARNAMTMPMYEALADFCAAVDENPEVRVAVLRGAGGTAFVSGTDINHFRGFEGAEDGLDYERRVESVLARIERVRVPTVAVVEGYATGGGLSIAAACDLRICTPAARFGLPIARTLGNCVSMPTYARLVHLLGATRTTHLIFTAGFVDAEEAVRIGLAGELVADEDLEPRLAELCEQLAGHAPLTMRATKTALRRLREHALPADDDLISLCYGSDDFREGVSAFLDKRRSRWRGR</sequence>
<dbReference type="RefSeq" id="WP_075128943.1">
    <property type="nucleotide sequence ID" value="NZ_MSIE01000060.1"/>
</dbReference>
<dbReference type="InterPro" id="IPR001753">
    <property type="entry name" value="Enoyl-CoA_hydra/iso"/>
</dbReference>
<dbReference type="OrthoDB" id="4608673at2"/>